<keyword evidence="2" id="KW-1185">Reference proteome</keyword>
<evidence type="ECO:0000313" key="1">
    <source>
        <dbReference type="EMBL" id="AWM39108.1"/>
    </source>
</evidence>
<gene>
    <name evidence="1" type="ORF">C1280_20385</name>
</gene>
<protein>
    <submittedName>
        <fullName evidence="1">Uncharacterized protein</fullName>
    </submittedName>
</protein>
<dbReference type="Proteomes" id="UP000245802">
    <property type="component" value="Chromosome"/>
</dbReference>
<dbReference type="OrthoDB" id="286586at2"/>
<proteinExistence type="predicted"/>
<sequence length="118" mass="12721">MTTATELLARVRGYGPAAEGAELVFATDPPPELDVLLRVLHTGIRAVLTGRRWWGSTDGKPRVVELNPSVPIPADVALLAVEGDGVWDRVRPDARIDFPELFAAPETARPARTVARTG</sequence>
<dbReference type="KEGG" id="gog:C1280_20385"/>
<dbReference type="EMBL" id="CP025958">
    <property type="protein sequence ID" value="AWM39108.1"/>
    <property type="molecule type" value="Genomic_DNA"/>
</dbReference>
<dbReference type="RefSeq" id="WP_010036487.1">
    <property type="nucleotide sequence ID" value="NZ_CP025958.1"/>
</dbReference>
<reference evidence="1 2" key="1">
    <citation type="submission" date="2018-01" db="EMBL/GenBank/DDBJ databases">
        <title>G. obscuriglobus.</title>
        <authorList>
            <person name="Franke J."/>
            <person name="Blomberg W."/>
            <person name="Selmecki A."/>
        </authorList>
    </citation>
    <scope>NUCLEOTIDE SEQUENCE [LARGE SCALE GENOMIC DNA]</scope>
    <source>
        <strain evidence="1 2">DSM 5831</strain>
    </source>
</reference>
<name>A0A2Z3H069_9BACT</name>
<organism evidence="1 2">
    <name type="scientific">Gemmata obscuriglobus</name>
    <dbReference type="NCBI Taxonomy" id="114"/>
    <lineage>
        <taxon>Bacteria</taxon>
        <taxon>Pseudomonadati</taxon>
        <taxon>Planctomycetota</taxon>
        <taxon>Planctomycetia</taxon>
        <taxon>Gemmatales</taxon>
        <taxon>Gemmataceae</taxon>
        <taxon>Gemmata</taxon>
    </lineage>
</organism>
<accession>A0A2Z3H069</accession>
<dbReference type="AlphaFoldDB" id="A0A2Z3H069"/>
<evidence type="ECO:0000313" key="2">
    <source>
        <dbReference type="Proteomes" id="UP000245802"/>
    </source>
</evidence>